<dbReference type="EMBL" id="GGEC01046760">
    <property type="protein sequence ID" value="MBX27244.1"/>
    <property type="molecule type" value="Transcribed_RNA"/>
</dbReference>
<proteinExistence type="predicted"/>
<name>A0A2P2MAL5_RHIMU</name>
<dbReference type="AlphaFoldDB" id="A0A2P2MAL5"/>
<evidence type="ECO:0000313" key="1">
    <source>
        <dbReference type="EMBL" id="MBX27244.1"/>
    </source>
</evidence>
<reference evidence="1" key="1">
    <citation type="submission" date="2018-02" db="EMBL/GenBank/DDBJ databases">
        <title>Rhizophora mucronata_Transcriptome.</title>
        <authorList>
            <person name="Meera S.P."/>
            <person name="Sreeshan A."/>
            <person name="Augustine A."/>
        </authorList>
    </citation>
    <scope>NUCLEOTIDE SEQUENCE</scope>
    <source>
        <tissue evidence="1">Leaf</tissue>
    </source>
</reference>
<protein>
    <submittedName>
        <fullName evidence="1">Uncharacterized protein</fullName>
    </submittedName>
</protein>
<organism evidence="1">
    <name type="scientific">Rhizophora mucronata</name>
    <name type="common">Asiatic mangrove</name>
    <dbReference type="NCBI Taxonomy" id="61149"/>
    <lineage>
        <taxon>Eukaryota</taxon>
        <taxon>Viridiplantae</taxon>
        <taxon>Streptophyta</taxon>
        <taxon>Embryophyta</taxon>
        <taxon>Tracheophyta</taxon>
        <taxon>Spermatophyta</taxon>
        <taxon>Magnoliopsida</taxon>
        <taxon>eudicotyledons</taxon>
        <taxon>Gunneridae</taxon>
        <taxon>Pentapetalae</taxon>
        <taxon>rosids</taxon>
        <taxon>fabids</taxon>
        <taxon>Malpighiales</taxon>
        <taxon>Rhizophoraceae</taxon>
        <taxon>Rhizophora</taxon>
    </lineage>
</organism>
<accession>A0A2P2MAL5</accession>
<sequence length="52" mass="6053">MSSGLYILRNTILEISWLRSSVLLGIHLPIHRNFHEQDHRVQAIGQQNMEIS</sequence>